<reference evidence="2 3" key="1">
    <citation type="submission" date="2019-06" db="EMBL/GenBank/DDBJ databases">
        <title>Draft genome sequence of the filamentous fungus Phialemoniopsis curvata isolated from diesel fuel.</title>
        <authorList>
            <person name="Varaljay V.A."/>
            <person name="Lyon W.J."/>
            <person name="Crouch A.L."/>
            <person name="Drake C.E."/>
            <person name="Hollomon J.M."/>
            <person name="Nadeau L.J."/>
            <person name="Nunn H.S."/>
            <person name="Stevenson B.S."/>
            <person name="Bojanowski C.L."/>
            <person name="Crookes-Goodson W.J."/>
        </authorList>
    </citation>
    <scope>NUCLEOTIDE SEQUENCE [LARGE SCALE GENOMIC DNA]</scope>
    <source>
        <strain evidence="2 3">D216</strain>
    </source>
</reference>
<organism evidence="2 3">
    <name type="scientific">Thyridium curvatum</name>
    <dbReference type="NCBI Taxonomy" id="1093900"/>
    <lineage>
        <taxon>Eukaryota</taxon>
        <taxon>Fungi</taxon>
        <taxon>Dikarya</taxon>
        <taxon>Ascomycota</taxon>
        <taxon>Pezizomycotina</taxon>
        <taxon>Sordariomycetes</taxon>
        <taxon>Sordariomycetidae</taxon>
        <taxon>Thyridiales</taxon>
        <taxon>Thyridiaceae</taxon>
        <taxon>Thyridium</taxon>
    </lineage>
</organism>
<feature type="region of interest" description="Disordered" evidence="1">
    <location>
        <begin position="188"/>
        <end position="216"/>
    </location>
</feature>
<comment type="caution">
    <text evidence="2">The sequence shown here is derived from an EMBL/GenBank/DDBJ whole genome shotgun (WGS) entry which is preliminary data.</text>
</comment>
<gene>
    <name evidence="2" type="ORF">E0L32_006874</name>
</gene>
<dbReference type="OrthoDB" id="441890at2759"/>
<evidence type="ECO:0000313" key="3">
    <source>
        <dbReference type="Proteomes" id="UP000319257"/>
    </source>
</evidence>
<dbReference type="RefSeq" id="XP_030994173.1">
    <property type="nucleotide sequence ID" value="XM_031141554.1"/>
</dbReference>
<evidence type="ECO:0000313" key="2">
    <source>
        <dbReference type="EMBL" id="TPX12462.1"/>
    </source>
</evidence>
<feature type="compositionally biased region" description="Acidic residues" evidence="1">
    <location>
        <begin position="188"/>
        <end position="202"/>
    </location>
</feature>
<accession>A0A507AR35</accession>
<proteinExistence type="predicted"/>
<evidence type="ECO:0008006" key="4">
    <source>
        <dbReference type="Google" id="ProtNLM"/>
    </source>
</evidence>
<dbReference type="PANTHER" id="PTHR13379">
    <property type="entry name" value="UNCHARACTERIZED DUF1308"/>
    <property type="match status" value="1"/>
</dbReference>
<protein>
    <recommendedName>
        <fullName evidence="4">DUF1308 domain-containing protein</fullName>
    </recommendedName>
</protein>
<keyword evidence="3" id="KW-1185">Reference proteome</keyword>
<dbReference type="PANTHER" id="PTHR13379:SF0">
    <property type="entry name" value="UPF0415 PROTEIN C7ORF25"/>
    <property type="match status" value="1"/>
</dbReference>
<dbReference type="InParanoid" id="A0A507AR35"/>
<dbReference type="Proteomes" id="UP000319257">
    <property type="component" value="Unassembled WGS sequence"/>
</dbReference>
<name>A0A507AR35_9PEZI</name>
<evidence type="ECO:0000256" key="1">
    <source>
        <dbReference type="SAM" id="MobiDB-lite"/>
    </source>
</evidence>
<sequence length="584" mass="65916">MEEAPDGPYGDIEAKIARAERVLEQRRLLVEELENLGAESRRILGDLVPGLRTWIRSLQPSSKGPGSRLGWRDALNKDHEDWQADPDMAQLLAKVIDQESQIVYERAKWEIMKRCQALIAVGTSAAFPRSPPEVLPMGDDKVVRLRKPPKGRWISVEAVVDSGNEWIKMISLTEKTLLYQMAEAGCWDDSDDEDEDEEEANEGDTPTGGETPPRLSASEEEIALVKTIKDLVFAARLNHTRRLRIIFTKIEHGRTKEVDKLLERIRSSCDHENMLIFDFSNGDFLAQTPPPLDTAIENLLKRDPFVDITETANLDPSAMLGLISDVNHGEVEKQGPEQKMILNRALQFLEDSASLPRDEVLVKNIYPALQGRKLVCTRSAAQYFRRVVNLLSTDTEMERTSLVLQADIAEGEQQKPADQLLREFQALTNYPVPSDLRLPIEIVDDFTAADVQPAIDKGILPKMALAVSKEISDMNRSIYFHGWAKGITTVSSHRGVVRQVELLVAKNWEKPGDYGPHTWQRWMAGFLLYRDKPKDWLEIVGGTAPPELRRWPDGKTTWGRGINIFGITDSPTWEGVGTWVEEKD</sequence>
<dbReference type="GeneID" id="41974321"/>
<dbReference type="EMBL" id="SKBQ01000040">
    <property type="protein sequence ID" value="TPX12462.1"/>
    <property type="molecule type" value="Genomic_DNA"/>
</dbReference>
<dbReference type="AlphaFoldDB" id="A0A507AR35"/>